<protein>
    <submittedName>
        <fullName evidence="2">Uncharacterized protein</fullName>
    </submittedName>
</protein>
<dbReference type="RefSeq" id="WP_209694641.1">
    <property type="nucleotide sequence ID" value="NZ_BAAAVU010000013.1"/>
</dbReference>
<sequence>MIAGGLSAQVVDLVGLSLVAPGRERPAGSEESSDRAGRATGYVDGVEYNRATRATRKGDSRMLDHRLRLLRNVAVGGGWPGHPDSSSTFPQTVKVVCVRVSDGRGQT</sequence>
<evidence type="ECO:0000313" key="3">
    <source>
        <dbReference type="Proteomes" id="UP000755585"/>
    </source>
</evidence>
<name>A0ABS4UJE9_9ACTN</name>
<feature type="compositionally biased region" description="Basic and acidic residues" evidence="1">
    <location>
        <begin position="22"/>
        <end position="37"/>
    </location>
</feature>
<evidence type="ECO:0000313" key="2">
    <source>
        <dbReference type="EMBL" id="MBP2351782.1"/>
    </source>
</evidence>
<comment type="caution">
    <text evidence="2">The sequence shown here is derived from an EMBL/GenBank/DDBJ whole genome shotgun (WGS) entry which is preliminary data.</text>
</comment>
<organism evidence="2 3">
    <name type="scientific">Kribbella aluminosa</name>
    <dbReference type="NCBI Taxonomy" id="416017"/>
    <lineage>
        <taxon>Bacteria</taxon>
        <taxon>Bacillati</taxon>
        <taxon>Actinomycetota</taxon>
        <taxon>Actinomycetes</taxon>
        <taxon>Propionibacteriales</taxon>
        <taxon>Kribbellaceae</taxon>
        <taxon>Kribbella</taxon>
    </lineage>
</organism>
<accession>A0ABS4UJE9</accession>
<dbReference type="EMBL" id="JAGINT010000001">
    <property type="protein sequence ID" value="MBP2351782.1"/>
    <property type="molecule type" value="Genomic_DNA"/>
</dbReference>
<keyword evidence="3" id="KW-1185">Reference proteome</keyword>
<dbReference type="Proteomes" id="UP000755585">
    <property type="component" value="Unassembled WGS sequence"/>
</dbReference>
<gene>
    <name evidence="2" type="ORF">JOF29_002865</name>
</gene>
<dbReference type="InterPro" id="IPR013320">
    <property type="entry name" value="ConA-like_dom_sf"/>
</dbReference>
<dbReference type="Gene3D" id="2.60.120.200">
    <property type="match status" value="1"/>
</dbReference>
<feature type="region of interest" description="Disordered" evidence="1">
    <location>
        <begin position="22"/>
        <end position="41"/>
    </location>
</feature>
<evidence type="ECO:0000256" key="1">
    <source>
        <dbReference type="SAM" id="MobiDB-lite"/>
    </source>
</evidence>
<proteinExistence type="predicted"/>
<dbReference type="SUPFAM" id="SSF49899">
    <property type="entry name" value="Concanavalin A-like lectins/glucanases"/>
    <property type="match status" value="1"/>
</dbReference>
<reference evidence="2 3" key="1">
    <citation type="submission" date="2021-03" db="EMBL/GenBank/DDBJ databases">
        <title>Sequencing the genomes of 1000 actinobacteria strains.</title>
        <authorList>
            <person name="Klenk H.-P."/>
        </authorList>
    </citation>
    <scope>NUCLEOTIDE SEQUENCE [LARGE SCALE GENOMIC DNA]</scope>
    <source>
        <strain evidence="2 3">DSM 18824</strain>
    </source>
</reference>